<keyword evidence="1" id="KW-0812">Transmembrane</keyword>
<keyword evidence="1" id="KW-1133">Transmembrane helix</keyword>
<comment type="caution">
    <text evidence="2">The sequence shown here is derived from an EMBL/GenBank/DDBJ whole genome shotgun (WGS) entry which is preliminary data.</text>
</comment>
<dbReference type="Proteomes" id="UP001229251">
    <property type="component" value="Unassembled WGS sequence"/>
</dbReference>
<dbReference type="EMBL" id="JASOOE010000014">
    <property type="protein sequence ID" value="MDK7187755.1"/>
    <property type="molecule type" value="Genomic_DNA"/>
</dbReference>
<reference evidence="2" key="1">
    <citation type="submission" date="2023-05" db="EMBL/GenBank/DDBJ databases">
        <title>Cataloging the Phylogenetic Diversity of Human Bladder Bacteria.</title>
        <authorList>
            <person name="Du J."/>
        </authorList>
    </citation>
    <scope>NUCLEOTIDE SEQUENCE</scope>
    <source>
        <strain evidence="2">UMB1231</strain>
    </source>
</reference>
<protein>
    <submittedName>
        <fullName evidence="2">YoaK family protein</fullName>
    </submittedName>
</protein>
<name>A0AAJ1Q737_9LACT</name>
<proteinExistence type="predicted"/>
<dbReference type="AlphaFoldDB" id="A0AAJ1Q737"/>
<feature type="transmembrane region" description="Helical" evidence="1">
    <location>
        <begin position="178"/>
        <end position="198"/>
    </location>
</feature>
<feature type="transmembrane region" description="Helical" evidence="1">
    <location>
        <begin position="12"/>
        <end position="40"/>
    </location>
</feature>
<keyword evidence="1" id="KW-0472">Membrane</keyword>
<dbReference type="Pfam" id="PF06912">
    <property type="entry name" value="DUF1275"/>
    <property type="match status" value="1"/>
</dbReference>
<dbReference type="RefSeq" id="WP_006908443.1">
    <property type="nucleotide sequence ID" value="NZ_CP138857.1"/>
</dbReference>
<evidence type="ECO:0000313" key="2">
    <source>
        <dbReference type="EMBL" id="MDK7187755.1"/>
    </source>
</evidence>
<evidence type="ECO:0000313" key="3">
    <source>
        <dbReference type="Proteomes" id="UP001229251"/>
    </source>
</evidence>
<sequence length="229" mass="25816">MNSTKNQITERLLYACLLTITGGSLTSFSYMNLSGVFAGFQTGNIIKLGIHIGSGQWNDLAPFIVSIITFMLGIALTRTLRYLKFFQSNKVFRDIFVLAIALLLIIVSGIMTAQGFILLPIALLTLCVSSQYEEFRTIHGTPFTPMMMSGNLRKMTEDAFDYFIHPQIESKQKAKQDFIYISSVIISYFIGVLIMAIFQPFLTHRTIIICIIFNLISLGWLIINSKNIE</sequence>
<feature type="transmembrane region" description="Helical" evidence="1">
    <location>
        <begin position="91"/>
        <end position="110"/>
    </location>
</feature>
<dbReference type="InterPro" id="IPR010699">
    <property type="entry name" value="DUF1275"/>
</dbReference>
<dbReference type="PANTHER" id="PTHR37314:SF4">
    <property type="entry name" value="UPF0700 TRANSMEMBRANE PROTEIN YOAK"/>
    <property type="match status" value="1"/>
</dbReference>
<feature type="transmembrane region" description="Helical" evidence="1">
    <location>
        <begin position="204"/>
        <end position="223"/>
    </location>
</feature>
<dbReference type="PANTHER" id="PTHR37314">
    <property type="entry name" value="SLR0142 PROTEIN"/>
    <property type="match status" value="1"/>
</dbReference>
<gene>
    <name evidence="2" type="ORF">QP433_07160</name>
</gene>
<organism evidence="2 3">
    <name type="scientific">Facklamia hominis</name>
    <dbReference type="NCBI Taxonomy" id="178214"/>
    <lineage>
        <taxon>Bacteria</taxon>
        <taxon>Bacillati</taxon>
        <taxon>Bacillota</taxon>
        <taxon>Bacilli</taxon>
        <taxon>Lactobacillales</taxon>
        <taxon>Aerococcaceae</taxon>
        <taxon>Facklamia</taxon>
    </lineage>
</organism>
<evidence type="ECO:0000256" key="1">
    <source>
        <dbReference type="SAM" id="Phobius"/>
    </source>
</evidence>
<accession>A0AAJ1Q737</accession>
<feature type="transmembrane region" description="Helical" evidence="1">
    <location>
        <begin position="60"/>
        <end position="79"/>
    </location>
</feature>